<feature type="region of interest" description="Disordered" evidence="1">
    <location>
        <begin position="20"/>
        <end position="53"/>
    </location>
</feature>
<name>A0ABX0G6J5_9RHOB</name>
<dbReference type="RefSeq" id="WP_166402866.1">
    <property type="nucleotide sequence ID" value="NZ_JAANHS010000005.1"/>
</dbReference>
<organism evidence="2 3">
    <name type="scientific">Rhodobacter calidifons</name>
    <dbReference type="NCBI Taxonomy" id="2715277"/>
    <lineage>
        <taxon>Bacteria</taxon>
        <taxon>Pseudomonadati</taxon>
        <taxon>Pseudomonadota</taxon>
        <taxon>Alphaproteobacteria</taxon>
        <taxon>Rhodobacterales</taxon>
        <taxon>Rhodobacter group</taxon>
        <taxon>Rhodobacter</taxon>
    </lineage>
</organism>
<keyword evidence="3" id="KW-1185">Reference proteome</keyword>
<evidence type="ECO:0000313" key="3">
    <source>
        <dbReference type="Proteomes" id="UP001515660"/>
    </source>
</evidence>
<accession>A0ABX0G6J5</accession>
<sequence length="66" mass="7707">MDLNRLFNMLTRMFIRSATKAGVDHAARKGKPEAGMTPEERQQARRARDLATRAQKAQQLVRRLWR</sequence>
<dbReference type="Proteomes" id="UP001515660">
    <property type="component" value="Unassembled WGS sequence"/>
</dbReference>
<reference evidence="2 3" key="1">
    <citation type="journal article" date="2022" name="Microorganisms">
        <title>Genome Sequence and Characterization of a Xanthorhodopsin-Containing, Aerobic Anoxygenic Phototrophic Rhodobacter Species, Isolated from Mesophilic Conditions at Yellowstone National Park.</title>
        <authorList>
            <person name="Kyndt J.A."/>
            <person name="Robertson S."/>
            <person name="Shoffstall I.B."/>
            <person name="Ramaley R.F."/>
            <person name="Meyer T.E."/>
        </authorList>
    </citation>
    <scope>NUCLEOTIDE SEQUENCE [LARGE SCALE GENOMIC DNA]</scope>
    <source>
        <strain evidence="2 3">M37P</strain>
    </source>
</reference>
<proteinExistence type="predicted"/>
<feature type="compositionally biased region" description="Basic and acidic residues" evidence="1">
    <location>
        <begin position="22"/>
        <end position="51"/>
    </location>
</feature>
<evidence type="ECO:0000313" key="2">
    <source>
        <dbReference type="EMBL" id="NHB76835.1"/>
    </source>
</evidence>
<gene>
    <name evidence="2" type="ORF">G8O29_08785</name>
</gene>
<comment type="caution">
    <text evidence="2">The sequence shown here is derived from an EMBL/GenBank/DDBJ whole genome shotgun (WGS) entry which is preliminary data.</text>
</comment>
<dbReference type="EMBL" id="JAANHS010000005">
    <property type="protein sequence ID" value="NHB76835.1"/>
    <property type="molecule type" value="Genomic_DNA"/>
</dbReference>
<evidence type="ECO:0000256" key="1">
    <source>
        <dbReference type="SAM" id="MobiDB-lite"/>
    </source>
</evidence>
<protein>
    <submittedName>
        <fullName evidence="2">Uncharacterized protein</fullName>
    </submittedName>
</protein>